<gene>
    <name evidence="1" type="ORF">AIT66_24665</name>
</gene>
<organism evidence="1">
    <name type="scientific">Salmonella enterica subsp. salamae</name>
    <dbReference type="NCBI Taxonomy" id="59202"/>
    <lineage>
        <taxon>Bacteria</taxon>
        <taxon>Pseudomonadati</taxon>
        <taxon>Pseudomonadota</taxon>
        <taxon>Gammaproteobacteria</taxon>
        <taxon>Enterobacterales</taxon>
        <taxon>Enterobacteriaceae</taxon>
        <taxon>Salmonella</taxon>
    </lineage>
</organism>
<protein>
    <submittedName>
        <fullName evidence="1">Uncharacterized protein</fullName>
    </submittedName>
</protein>
<name>A0A8E6ILF5_SALER</name>
<reference evidence="1" key="1">
    <citation type="submission" date="2018-07" db="EMBL/GenBank/DDBJ databases">
        <authorList>
            <consortium name="GenomeTrakr network: Whole genome sequencing for foodborne pathogen traceback"/>
        </authorList>
    </citation>
    <scope>NUCLEOTIDE SEQUENCE</scope>
    <source>
        <plasmid evidence="1">pCFSAN001015</plasmid>
    </source>
</reference>
<sequence length="143" mass="16507">MIKIDIPDLKTQKDIVRKEAVRQACAQLKNNLQAKQIPGPTGFNYRQFDLAHLKTENEGWTPPATEVVNAWFEHFKTSFPEYKSDKKLGILLGLTGNTDRRIRSFRNGERPVPYGVWRRFLIITGRVSQEIIPVIAHIDDDVY</sequence>
<keyword evidence="1" id="KW-0614">Plasmid</keyword>
<reference evidence="1" key="2">
    <citation type="submission" date="2021-05" db="EMBL/GenBank/DDBJ databases">
        <title>Whole genome PacBio Sequel sequence of Salmonella enterica subsp. enterica.</title>
        <authorList>
            <person name="Hoffmann M."/>
            <person name="Balkey M."/>
            <person name="Luo Y."/>
        </authorList>
    </citation>
    <scope>NUCLEOTIDE SEQUENCE</scope>
    <source>
        <plasmid evidence="1">pCFSAN001015</plasmid>
    </source>
</reference>
<proteinExistence type="predicted"/>
<dbReference type="AlphaFoldDB" id="A0A8E6ILF5"/>
<dbReference type="EMBL" id="CP074597">
    <property type="protein sequence ID" value="QVP52760.1"/>
    <property type="molecule type" value="Genomic_DNA"/>
</dbReference>
<evidence type="ECO:0000313" key="1">
    <source>
        <dbReference type="EMBL" id="QVP52760.1"/>
    </source>
</evidence>
<accession>A0A8E6ILF5</accession>
<geneLocation type="plasmid" evidence="1">
    <name>pCFSAN001015</name>
</geneLocation>